<dbReference type="Pfam" id="PF07722">
    <property type="entry name" value="Peptidase_C26"/>
    <property type="match status" value="1"/>
</dbReference>
<keyword evidence="7 13" id="KW-0378">Hydrolase</keyword>
<dbReference type="InterPro" id="IPR011697">
    <property type="entry name" value="Peptidase_C26"/>
</dbReference>
<evidence type="ECO:0000259" key="15">
    <source>
        <dbReference type="Pfam" id="PF08212"/>
    </source>
</evidence>
<keyword evidence="6 14" id="KW-0732">Signal</keyword>
<keyword evidence="8" id="KW-0446">Lipid-binding</keyword>
<evidence type="ECO:0000256" key="11">
    <source>
        <dbReference type="ARBA" id="ARBA00023283"/>
    </source>
</evidence>
<dbReference type="PRINTS" id="PR02058">
    <property type="entry name" value="APODVERTBRTE"/>
</dbReference>
<dbReference type="GO" id="GO:0006869">
    <property type="term" value="P:lipid transport"/>
    <property type="evidence" value="ECO:0007669"/>
    <property type="project" value="InterPro"/>
</dbReference>
<reference evidence="16 17" key="1">
    <citation type="journal article" date="2023" name="Genes (Basel)">
        <title>Chromosome-Level Genome Assembly and Circadian Gene Repertoire of the Patagonia Blennie Eleginops maclovinus-The Closest Ancestral Proxy of Antarctic Cryonotothenioids.</title>
        <authorList>
            <person name="Cheng C.C."/>
            <person name="Rivera-Colon A.G."/>
            <person name="Minhas B.F."/>
            <person name="Wilson L."/>
            <person name="Rayamajhi N."/>
            <person name="Vargas-Chacoff L."/>
            <person name="Catchen J.M."/>
        </authorList>
    </citation>
    <scope>NUCLEOTIDE SEQUENCE [LARGE SCALE GENOMIC DNA]</scope>
    <source>
        <strain evidence="16">JMC-PN-2008</strain>
    </source>
</reference>
<dbReference type="GO" id="GO:0042246">
    <property type="term" value="P:tissue regeneration"/>
    <property type="evidence" value="ECO:0007669"/>
    <property type="project" value="InterPro"/>
</dbReference>
<comment type="caution">
    <text evidence="16">The sequence shown here is derived from an EMBL/GenBank/DDBJ whole genome shotgun (WGS) entry which is preliminary data.</text>
</comment>
<dbReference type="PROSITE" id="PS00213">
    <property type="entry name" value="LIPOCALIN"/>
    <property type="match status" value="1"/>
</dbReference>
<dbReference type="FunFam" id="3.40.50.880:FF:000024">
    <property type="entry name" value="Folate gamma-glutamyl hydrolase"/>
    <property type="match status" value="1"/>
</dbReference>
<dbReference type="InterPro" id="IPR026222">
    <property type="entry name" value="ApoD_vertbrte"/>
</dbReference>
<feature type="domain" description="Lipocalin/cytosolic fatty-acid binding" evidence="15">
    <location>
        <begin position="37"/>
        <end position="178"/>
    </location>
</feature>
<evidence type="ECO:0000256" key="13">
    <source>
        <dbReference type="PROSITE-ProRule" id="PRU00607"/>
    </source>
</evidence>
<keyword evidence="17" id="KW-1185">Reference proteome</keyword>
<dbReference type="EC" id="3.4.19.9" evidence="13"/>
<comment type="similarity">
    <text evidence="3">Belongs to the peptidase C26 family.</text>
</comment>
<evidence type="ECO:0000256" key="10">
    <source>
        <dbReference type="ARBA" id="ARBA00023180"/>
    </source>
</evidence>
<dbReference type="GO" id="GO:0005773">
    <property type="term" value="C:vacuole"/>
    <property type="evidence" value="ECO:0007669"/>
    <property type="project" value="TreeGrafter"/>
</dbReference>
<dbReference type="InterPro" id="IPR012674">
    <property type="entry name" value="Calycin"/>
</dbReference>
<dbReference type="GO" id="GO:0006950">
    <property type="term" value="P:response to stress"/>
    <property type="evidence" value="ECO:0007669"/>
    <property type="project" value="UniProtKB-ARBA"/>
</dbReference>
<dbReference type="InterPro" id="IPR000566">
    <property type="entry name" value="Lipocln_cytosolic_FA-bd_dom"/>
</dbReference>
<comment type="catalytic activity">
    <reaction evidence="13">
        <text>(6S)-5,6,7,8-tetrahydrofolyl-(gamma-L-Glu)(n) + (n-1) H2O = (6S)-5,6,7,8-tetrahydrofolate + (n-1) L-glutamate</text>
        <dbReference type="Rhea" id="RHEA:56784"/>
        <dbReference type="Rhea" id="RHEA-COMP:14738"/>
        <dbReference type="ChEBI" id="CHEBI:15377"/>
        <dbReference type="ChEBI" id="CHEBI:29985"/>
        <dbReference type="ChEBI" id="CHEBI:57453"/>
        <dbReference type="ChEBI" id="CHEBI:141005"/>
        <dbReference type="EC" id="3.4.19.9"/>
    </reaction>
</comment>
<comment type="similarity">
    <text evidence="2">Belongs to the calycin superfamily. Lipocalin family.</text>
</comment>
<dbReference type="InterPro" id="IPR029062">
    <property type="entry name" value="Class_I_gatase-like"/>
</dbReference>
<dbReference type="GO" id="GO:0034722">
    <property type="term" value="F:gamma-glutamyl-peptidase activity"/>
    <property type="evidence" value="ECO:0007669"/>
    <property type="project" value="UniProtKB-UniRule"/>
</dbReference>
<proteinExistence type="inferred from homology"/>
<reference evidence="16 17" key="2">
    <citation type="journal article" date="2023" name="Mol. Biol. Evol.">
        <title>Genomics of Secondarily Temperate Adaptation in the Only Non-Antarctic Icefish.</title>
        <authorList>
            <person name="Rivera-Colon A.G."/>
            <person name="Rayamajhi N."/>
            <person name="Minhas B.F."/>
            <person name="Madrigal G."/>
            <person name="Bilyk K.T."/>
            <person name="Yoon V."/>
            <person name="Hune M."/>
            <person name="Gregory S."/>
            <person name="Cheng C.H.C."/>
            <person name="Catchen J.M."/>
        </authorList>
    </citation>
    <scope>NUCLEOTIDE SEQUENCE [LARGE SCALE GENOMIC DNA]</scope>
    <source>
        <strain evidence="16">JMC-PN-2008</strain>
    </source>
</reference>
<sequence>MEAFQVLFVLLLTAAAADGQSLHFGRCPNPPVQKDFNVAKYMGTWYEIEKLPALFERGKCNQASYSLLSDGTVRVHNAELLSNGKINSIEGVAKVKNSTQPAILDVSFFKGVPDSPYWVLSTDYQSYSLVYSCADYYGTFHIDFAWILARTRLLNKEVLSQLHDELVSAGVSINHLAVSDQTGCERAKAKINERPIIGILAQENRTPAPYSTAYIAASYVKFLESAGARVVPIMVNQTAEQYARLFNSINGVLFPGGSASITSSGYQRSAKIFYELAIEANKRGDYFPVWGTCLGYEQLTVLTSGDKLLSRTNTSGVPLPMHFTKEAKQSRMFKSFPAELMEDLASEPLTEHSHKWSVSVLTHNTNNDLKNFYKVLSTNTDGEIEFVSTVEAYDYPIYGTQWHPEKNAFEWRRPYIPHSPSAVKTTFYMAQFFVNEARKNFHRFESEEEERSALIYNYNPVRAVPNSVFEQKYMF</sequence>
<evidence type="ECO:0000256" key="1">
    <source>
        <dbReference type="ARBA" id="ARBA00004239"/>
    </source>
</evidence>
<organism evidence="16 17">
    <name type="scientific">Eleginops maclovinus</name>
    <name type="common">Patagonian blennie</name>
    <name type="synonym">Eleginus maclovinus</name>
    <dbReference type="NCBI Taxonomy" id="56733"/>
    <lineage>
        <taxon>Eukaryota</taxon>
        <taxon>Metazoa</taxon>
        <taxon>Chordata</taxon>
        <taxon>Craniata</taxon>
        <taxon>Vertebrata</taxon>
        <taxon>Euteleostomi</taxon>
        <taxon>Actinopterygii</taxon>
        <taxon>Neopterygii</taxon>
        <taxon>Teleostei</taxon>
        <taxon>Neoteleostei</taxon>
        <taxon>Acanthomorphata</taxon>
        <taxon>Eupercaria</taxon>
        <taxon>Perciformes</taxon>
        <taxon>Notothenioidei</taxon>
        <taxon>Eleginopidae</taxon>
        <taxon>Eleginops</taxon>
    </lineage>
</organism>
<evidence type="ECO:0000256" key="4">
    <source>
        <dbReference type="ARBA" id="ARBA00022448"/>
    </source>
</evidence>
<keyword evidence="11" id="KW-0873">Pyrrolidone carboxylic acid</keyword>
<dbReference type="InterPro" id="IPR015527">
    <property type="entry name" value="Pept_C26_g-glut_hydrolase"/>
</dbReference>
<dbReference type="PANTHER" id="PTHR11315">
    <property type="entry name" value="PROTEASE FAMILY C26 GAMMA-GLUTAMYL HYDROLASE"/>
    <property type="match status" value="1"/>
</dbReference>
<feature type="active site" description="Proton donor" evidence="12">
    <location>
        <position position="403"/>
    </location>
</feature>
<dbReference type="Gene3D" id="3.40.50.880">
    <property type="match status" value="1"/>
</dbReference>
<comment type="subcellular location">
    <subcellularLocation>
        <location evidence="1">Secreted</location>
        <location evidence="1">Extracellular space</location>
    </subcellularLocation>
</comment>
<evidence type="ECO:0000256" key="9">
    <source>
        <dbReference type="ARBA" id="ARBA00023157"/>
    </source>
</evidence>
<evidence type="ECO:0000256" key="12">
    <source>
        <dbReference type="PIRSR" id="PIRSR615527-1"/>
    </source>
</evidence>
<dbReference type="Gene3D" id="2.40.128.20">
    <property type="match status" value="1"/>
</dbReference>
<feature type="chain" id="PRO_5042964270" description="folate gamma-glutamyl hydrolase" evidence="14">
    <location>
        <begin position="20"/>
        <end position="475"/>
    </location>
</feature>
<dbReference type="AlphaFoldDB" id="A0AAN7WWP6"/>
<dbReference type="PROSITE" id="PS51273">
    <property type="entry name" value="GATASE_TYPE_1"/>
    <property type="match status" value="1"/>
</dbReference>
<dbReference type="GO" id="GO:0046900">
    <property type="term" value="P:tetrahydrofolylpolyglutamate metabolic process"/>
    <property type="evidence" value="ECO:0007669"/>
    <property type="project" value="TreeGrafter"/>
</dbReference>
<dbReference type="Pfam" id="PF08212">
    <property type="entry name" value="Lipocalin_2"/>
    <property type="match status" value="1"/>
</dbReference>
<name>A0AAN7WWP6_ELEMC</name>
<keyword evidence="5" id="KW-0964">Secreted</keyword>
<dbReference type="SUPFAM" id="SSF52317">
    <property type="entry name" value="Class I glutamine amidotransferase-like"/>
    <property type="match status" value="1"/>
</dbReference>
<feature type="signal peptide" evidence="14">
    <location>
        <begin position="1"/>
        <end position="19"/>
    </location>
</feature>
<accession>A0AAN7WWP6</accession>
<dbReference type="Proteomes" id="UP001346869">
    <property type="component" value="Unassembled WGS sequence"/>
</dbReference>
<dbReference type="InterPro" id="IPR002969">
    <property type="entry name" value="ApolipopD"/>
</dbReference>
<evidence type="ECO:0000313" key="16">
    <source>
        <dbReference type="EMBL" id="KAK5849789.1"/>
    </source>
</evidence>
<gene>
    <name evidence="16" type="ORF">PBY51_014095</name>
</gene>
<dbReference type="GO" id="GO:0007420">
    <property type="term" value="P:brain development"/>
    <property type="evidence" value="ECO:0007669"/>
    <property type="project" value="InterPro"/>
</dbReference>
<dbReference type="CDD" id="cd19437">
    <property type="entry name" value="lipocalin_apoD-like"/>
    <property type="match status" value="1"/>
</dbReference>
<dbReference type="FunFam" id="2.40.128.20:FF:000003">
    <property type="entry name" value="Apolipoprotein D"/>
    <property type="match status" value="1"/>
</dbReference>
<dbReference type="InterPro" id="IPR022272">
    <property type="entry name" value="Lipocalin_CS"/>
</dbReference>
<dbReference type="GO" id="GO:0005576">
    <property type="term" value="C:extracellular region"/>
    <property type="evidence" value="ECO:0007669"/>
    <property type="project" value="UniProtKB-SubCell"/>
</dbReference>
<evidence type="ECO:0000256" key="5">
    <source>
        <dbReference type="ARBA" id="ARBA00022525"/>
    </source>
</evidence>
<dbReference type="PRINTS" id="PR01219">
    <property type="entry name" value="APOLIPOPROTD"/>
</dbReference>
<dbReference type="PANTHER" id="PTHR11315:SF20">
    <property type="entry name" value="GAMMA-GLUTAMYL HYDROLASE"/>
    <property type="match status" value="1"/>
</dbReference>
<evidence type="ECO:0000256" key="2">
    <source>
        <dbReference type="ARBA" id="ARBA00006889"/>
    </source>
</evidence>
<dbReference type="PROSITE" id="PS51275">
    <property type="entry name" value="PEPTIDASE_C26_GGH"/>
    <property type="match status" value="1"/>
</dbReference>
<dbReference type="EMBL" id="JAUZQC010000023">
    <property type="protein sequence ID" value="KAK5849789.1"/>
    <property type="molecule type" value="Genomic_DNA"/>
</dbReference>
<protein>
    <recommendedName>
        <fullName evidence="13">folate gamma-glutamyl hydrolase</fullName>
        <ecNumber evidence="13">3.4.19.9</ecNumber>
    </recommendedName>
</protein>
<evidence type="ECO:0000256" key="14">
    <source>
        <dbReference type="SAM" id="SignalP"/>
    </source>
</evidence>
<evidence type="ECO:0000256" key="6">
    <source>
        <dbReference type="ARBA" id="ARBA00022729"/>
    </source>
</evidence>
<dbReference type="SUPFAM" id="SSF50814">
    <property type="entry name" value="Lipocalins"/>
    <property type="match status" value="1"/>
</dbReference>
<feature type="active site" description="Nucleophile" evidence="12 13">
    <location>
        <position position="293"/>
    </location>
</feature>
<evidence type="ECO:0000256" key="3">
    <source>
        <dbReference type="ARBA" id="ARBA00011083"/>
    </source>
</evidence>
<keyword evidence="10" id="KW-0325">Glycoprotein</keyword>
<feature type="active site" evidence="13">
    <location>
        <position position="403"/>
    </location>
</feature>
<keyword evidence="4" id="KW-0813">Transport</keyword>
<evidence type="ECO:0000256" key="8">
    <source>
        <dbReference type="ARBA" id="ARBA00023121"/>
    </source>
</evidence>
<evidence type="ECO:0000256" key="7">
    <source>
        <dbReference type="ARBA" id="ARBA00022801"/>
    </source>
</evidence>
<dbReference type="GO" id="GO:0008289">
    <property type="term" value="F:lipid binding"/>
    <property type="evidence" value="ECO:0007669"/>
    <property type="project" value="UniProtKB-KW"/>
</dbReference>
<keyword evidence="9" id="KW-1015">Disulfide bond</keyword>
<evidence type="ECO:0000313" key="17">
    <source>
        <dbReference type="Proteomes" id="UP001346869"/>
    </source>
</evidence>